<feature type="signal peptide" evidence="1">
    <location>
        <begin position="1"/>
        <end position="22"/>
    </location>
</feature>
<dbReference type="RefSeq" id="WP_147767667.1">
    <property type="nucleotide sequence ID" value="NZ_VRKQ01000010.1"/>
</dbReference>
<comment type="caution">
    <text evidence="2">The sequence shown here is derived from an EMBL/GenBank/DDBJ whole genome shotgun (WGS) entry which is preliminary data.</text>
</comment>
<keyword evidence="1" id="KW-0732">Signal</keyword>
<dbReference type="InterPro" id="IPR011050">
    <property type="entry name" value="Pectin_lyase_fold/virulence"/>
</dbReference>
<evidence type="ECO:0000256" key="1">
    <source>
        <dbReference type="SAM" id="SignalP"/>
    </source>
</evidence>
<dbReference type="AlphaFoldDB" id="A0A5C7GGU9"/>
<feature type="chain" id="PRO_5023111253" description="Pectate lyase superfamily protein domain-containing protein" evidence="1">
    <location>
        <begin position="23"/>
        <end position="444"/>
    </location>
</feature>
<protein>
    <recommendedName>
        <fullName evidence="4">Pectate lyase superfamily protein domain-containing protein</fullName>
    </recommendedName>
</protein>
<accession>A0A5C7GGU9</accession>
<evidence type="ECO:0008006" key="4">
    <source>
        <dbReference type="Google" id="ProtNLM"/>
    </source>
</evidence>
<sequence>MSYLKKSLFTLLIILIGCSVMNAQYQEPMTHHLALKNMKDYGLINDNAENNQSNIVQNAINDLHSKGGGQLIIPKGTYQFSNIYLKSNIHLLIDKGTVIKPYWPKGTKIAVFIIDTETPKNKKKPNYDEKSFIRNVSIKGKGGKWIIDYSDRIPKKGEGARGILCRMVKNFCISDMDIKDNFSTYCGITLTPTRSKTKNISNWKVSRAADGLIRNCRIFNASPGYGLVQLHGAQTVHFEDLYANGGVTLRLETGAVGEHTAVFDITAKNIVSENGRCALMLGPHSAHNGVVKVDGIKSIGSTYAVQMGMGGVKKKELQRNPDAKPGSFADGTSVKNIHAVFGTQAQIKKHALLEIPEEYLDSLKLWNDDKFMDGPSIAPVKDHRKGGYNVIIENITSEGFKYNSETKILTSEKIRPGSWAKAFSKWLKKNEGKDYRVDKGPYVN</sequence>
<keyword evidence="3" id="KW-1185">Reference proteome</keyword>
<name>A0A5C7GGU9_9FLAO</name>
<dbReference type="EMBL" id="VRKQ01000010">
    <property type="protein sequence ID" value="TXG36742.1"/>
    <property type="molecule type" value="Genomic_DNA"/>
</dbReference>
<dbReference type="Proteomes" id="UP000321080">
    <property type="component" value="Unassembled WGS sequence"/>
</dbReference>
<dbReference type="OrthoDB" id="1419581at2"/>
<proteinExistence type="predicted"/>
<evidence type="ECO:0000313" key="2">
    <source>
        <dbReference type="EMBL" id="TXG36742.1"/>
    </source>
</evidence>
<dbReference type="PROSITE" id="PS51257">
    <property type="entry name" value="PROKAR_LIPOPROTEIN"/>
    <property type="match status" value="1"/>
</dbReference>
<dbReference type="InterPro" id="IPR012334">
    <property type="entry name" value="Pectin_lyas_fold"/>
</dbReference>
<evidence type="ECO:0000313" key="3">
    <source>
        <dbReference type="Proteomes" id="UP000321080"/>
    </source>
</evidence>
<dbReference type="SUPFAM" id="SSF51126">
    <property type="entry name" value="Pectin lyase-like"/>
    <property type="match status" value="1"/>
</dbReference>
<organism evidence="2 3">
    <name type="scientific">Seonamhaeicola maritimus</name>
    <dbReference type="NCBI Taxonomy" id="2591822"/>
    <lineage>
        <taxon>Bacteria</taxon>
        <taxon>Pseudomonadati</taxon>
        <taxon>Bacteroidota</taxon>
        <taxon>Flavobacteriia</taxon>
        <taxon>Flavobacteriales</taxon>
        <taxon>Flavobacteriaceae</taxon>
    </lineage>
</organism>
<dbReference type="Gene3D" id="2.160.20.10">
    <property type="entry name" value="Single-stranded right-handed beta-helix, Pectin lyase-like"/>
    <property type="match status" value="1"/>
</dbReference>
<reference evidence="2 3" key="1">
    <citation type="submission" date="2019-08" db="EMBL/GenBank/DDBJ databases">
        <title>Seonamhaeicola sediminis sp. nov., isolated from marine sediment.</title>
        <authorList>
            <person name="Cao W.R."/>
        </authorList>
    </citation>
    <scope>NUCLEOTIDE SEQUENCE [LARGE SCALE GENOMIC DNA]</scope>
    <source>
        <strain evidence="2 3">1505</strain>
    </source>
</reference>
<gene>
    <name evidence="2" type="ORF">FUA22_09175</name>
</gene>